<name>A0A0F8WGE7_9ZZZZ</name>
<organism evidence="2">
    <name type="scientific">marine sediment metagenome</name>
    <dbReference type="NCBI Taxonomy" id="412755"/>
    <lineage>
        <taxon>unclassified sequences</taxon>
        <taxon>metagenomes</taxon>
        <taxon>ecological metagenomes</taxon>
    </lineage>
</organism>
<evidence type="ECO:0000313" key="2">
    <source>
        <dbReference type="EMBL" id="KKK55887.1"/>
    </source>
</evidence>
<proteinExistence type="predicted"/>
<feature type="domain" description="C2H2-type" evidence="1">
    <location>
        <begin position="25"/>
        <end position="47"/>
    </location>
</feature>
<dbReference type="PROSITE" id="PS00028">
    <property type="entry name" value="ZINC_FINGER_C2H2_1"/>
    <property type="match status" value="1"/>
</dbReference>
<sequence>AAAAAVGLDEGIEMARQMAAADLRCEPCDQSFSTAPGKASHERSLAHRVKVADGREGGFLTAIQALVDDEEPAEVVLRRVNNLLEAHFAKDSEATLKDIGLWEKATGEGIDPTEVVNAAVETFIRLCCRALPGAEELEDGYFRIPTNEPGEPPPGLRAGGRVAHAEFGEGTVVSFKDVPDDREVVVRFDGHGVKRLRESLARLTTDDQRRAA</sequence>
<dbReference type="AlphaFoldDB" id="A0A0F8WGE7"/>
<feature type="non-terminal residue" evidence="2">
    <location>
        <position position="1"/>
    </location>
</feature>
<comment type="caution">
    <text evidence="2">The sequence shown here is derived from an EMBL/GenBank/DDBJ whole genome shotgun (WGS) entry which is preliminary data.</text>
</comment>
<protein>
    <recommendedName>
        <fullName evidence="1">C2H2-type domain-containing protein</fullName>
    </recommendedName>
</protein>
<dbReference type="InterPro" id="IPR013087">
    <property type="entry name" value="Znf_C2H2_type"/>
</dbReference>
<dbReference type="Pfam" id="PF21196">
    <property type="entry name" value="PcrA_UvrD_tudor"/>
    <property type="match status" value="1"/>
</dbReference>
<evidence type="ECO:0000259" key="1">
    <source>
        <dbReference type="PROSITE" id="PS00028"/>
    </source>
</evidence>
<accession>A0A0F8WGE7</accession>
<gene>
    <name evidence="2" type="ORF">LCGC14_3070060</name>
</gene>
<reference evidence="2" key="1">
    <citation type="journal article" date="2015" name="Nature">
        <title>Complex archaea that bridge the gap between prokaryotes and eukaryotes.</title>
        <authorList>
            <person name="Spang A."/>
            <person name="Saw J.H."/>
            <person name="Jorgensen S.L."/>
            <person name="Zaremba-Niedzwiedzka K."/>
            <person name="Martijn J."/>
            <person name="Lind A.E."/>
            <person name="van Eijk R."/>
            <person name="Schleper C."/>
            <person name="Guy L."/>
            <person name="Ettema T.J."/>
        </authorList>
    </citation>
    <scope>NUCLEOTIDE SEQUENCE</scope>
</reference>
<dbReference type="EMBL" id="LAZR01065274">
    <property type="protein sequence ID" value="KKK55887.1"/>
    <property type="molecule type" value="Genomic_DNA"/>
</dbReference>